<protein>
    <submittedName>
        <fullName evidence="2">Uncharacterized protein</fullName>
    </submittedName>
</protein>
<name>A0A8J2PAD4_9HEXA</name>
<dbReference type="EMBL" id="CAJVCH010492213">
    <property type="protein sequence ID" value="CAG7820856.1"/>
    <property type="molecule type" value="Genomic_DNA"/>
</dbReference>
<evidence type="ECO:0000256" key="1">
    <source>
        <dbReference type="SAM" id="MobiDB-lite"/>
    </source>
</evidence>
<gene>
    <name evidence="2" type="ORF">AFUS01_LOCUS31227</name>
</gene>
<reference evidence="2" key="1">
    <citation type="submission" date="2021-06" db="EMBL/GenBank/DDBJ databases">
        <authorList>
            <person name="Hodson N. C."/>
            <person name="Mongue J. A."/>
            <person name="Jaron S. K."/>
        </authorList>
    </citation>
    <scope>NUCLEOTIDE SEQUENCE</scope>
</reference>
<feature type="region of interest" description="Disordered" evidence="1">
    <location>
        <begin position="1"/>
        <end position="103"/>
    </location>
</feature>
<dbReference type="AlphaFoldDB" id="A0A8J2PAD4"/>
<dbReference type="Proteomes" id="UP000708208">
    <property type="component" value="Unassembled WGS sequence"/>
</dbReference>
<feature type="non-terminal residue" evidence="2">
    <location>
        <position position="1"/>
    </location>
</feature>
<comment type="caution">
    <text evidence="2">The sequence shown here is derived from an EMBL/GenBank/DDBJ whole genome shotgun (WGS) entry which is preliminary data.</text>
</comment>
<accession>A0A8J2PAD4</accession>
<feature type="non-terminal residue" evidence="2">
    <location>
        <position position="265"/>
    </location>
</feature>
<organism evidence="2 3">
    <name type="scientific">Allacma fusca</name>
    <dbReference type="NCBI Taxonomy" id="39272"/>
    <lineage>
        <taxon>Eukaryota</taxon>
        <taxon>Metazoa</taxon>
        <taxon>Ecdysozoa</taxon>
        <taxon>Arthropoda</taxon>
        <taxon>Hexapoda</taxon>
        <taxon>Collembola</taxon>
        <taxon>Symphypleona</taxon>
        <taxon>Sminthuridae</taxon>
        <taxon>Allacma</taxon>
    </lineage>
</organism>
<sequence length="265" mass="28510">KFIRGNSSGKCPLNGGPPPKTKSPKPKSSKEGSNFSSGNKSEEKWVDGPKVSKYRQLPNGVGGGHGNPAKKSETWIDGPAARVHHQGNNFPSPKKQPQNHKMRGITDTSLSCAFSSTKAQMIQNWISNQTHSFLDDSSPHDSGVCMGSSDLYIPTGPAHHGLHTAAAAALYSNGPAVSNTAFLPPHQHHQLPAHGSSQPYSFYSGSISFEPEYKALTVFKTCDDLDDNETIHGESLPNGFEFELIEVVEPEVPVPTRDACLQVLA</sequence>
<proteinExistence type="predicted"/>
<evidence type="ECO:0000313" key="3">
    <source>
        <dbReference type="Proteomes" id="UP000708208"/>
    </source>
</evidence>
<keyword evidence="3" id="KW-1185">Reference proteome</keyword>
<evidence type="ECO:0000313" key="2">
    <source>
        <dbReference type="EMBL" id="CAG7820856.1"/>
    </source>
</evidence>